<evidence type="ECO:0000256" key="4">
    <source>
        <dbReference type="ARBA" id="ARBA00022989"/>
    </source>
</evidence>
<dbReference type="InterPro" id="IPR018801">
    <property type="entry name" value="TM129"/>
</dbReference>
<organism evidence="8 9">
    <name type="scientific">Pyxicephalus adspersus</name>
    <name type="common">African bullfrog</name>
    <dbReference type="NCBI Taxonomy" id="30357"/>
    <lineage>
        <taxon>Eukaryota</taxon>
        <taxon>Metazoa</taxon>
        <taxon>Chordata</taxon>
        <taxon>Craniata</taxon>
        <taxon>Vertebrata</taxon>
        <taxon>Euteleostomi</taxon>
        <taxon>Amphibia</taxon>
        <taxon>Batrachia</taxon>
        <taxon>Anura</taxon>
        <taxon>Neobatrachia</taxon>
        <taxon>Ranoidea</taxon>
        <taxon>Pyxicephalidae</taxon>
        <taxon>Pyxicephalinae</taxon>
        <taxon>Pyxicephalus</taxon>
    </lineage>
</organism>
<feature type="transmembrane region" description="Helical" evidence="6">
    <location>
        <begin position="93"/>
        <end position="114"/>
    </location>
</feature>
<keyword evidence="5 6" id="KW-0472">Membrane</keyword>
<evidence type="ECO:0000313" key="8">
    <source>
        <dbReference type="EMBL" id="DBA29390.1"/>
    </source>
</evidence>
<dbReference type="Pfam" id="PF10272">
    <property type="entry name" value="Tmpp129"/>
    <property type="match status" value="1"/>
</dbReference>
<evidence type="ECO:0000256" key="5">
    <source>
        <dbReference type="ARBA" id="ARBA00023136"/>
    </source>
</evidence>
<protein>
    <recommendedName>
        <fullName evidence="10">E3 ubiquitin-protein ligase TM129</fullName>
    </recommendedName>
</protein>
<keyword evidence="3 6" id="KW-0812">Transmembrane</keyword>
<evidence type="ECO:0000256" key="2">
    <source>
        <dbReference type="ARBA" id="ARBA00007332"/>
    </source>
</evidence>
<evidence type="ECO:0000256" key="6">
    <source>
        <dbReference type="SAM" id="Phobius"/>
    </source>
</evidence>
<dbReference type="Proteomes" id="UP001181693">
    <property type="component" value="Unassembled WGS sequence"/>
</dbReference>
<dbReference type="GO" id="GO:0016567">
    <property type="term" value="P:protein ubiquitination"/>
    <property type="evidence" value="ECO:0007669"/>
    <property type="project" value="InterPro"/>
</dbReference>
<dbReference type="GO" id="GO:0016020">
    <property type="term" value="C:membrane"/>
    <property type="evidence" value="ECO:0007669"/>
    <property type="project" value="UniProtKB-SubCell"/>
</dbReference>
<comment type="similarity">
    <text evidence="2">Belongs to the TMEM129 family.</text>
</comment>
<keyword evidence="7" id="KW-0732">Signal</keyword>
<keyword evidence="9" id="KW-1185">Reference proteome</keyword>
<evidence type="ECO:0000313" key="9">
    <source>
        <dbReference type="Proteomes" id="UP001181693"/>
    </source>
</evidence>
<dbReference type="GO" id="GO:0005783">
    <property type="term" value="C:endoplasmic reticulum"/>
    <property type="evidence" value="ECO:0007669"/>
    <property type="project" value="TreeGrafter"/>
</dbReference>
<feature type="chain" id="PRO_5043315479" description="E3 ubiquitin-protein ligase TM129" evidence="7">
    <location>
        <begin position="19"/>
        <end position="363"/>
    </location>
</feature>
<evidence type="ECO:0000256" key="1">
    <source>
        <dbReference type="ARBA" id="ARBA00004141"/>
    </source>
</evidence>
<dbReference type="EMBL" id="DYDO01000003">
    <property type="protein sequence ID" value="DBA29390.1"/>
    <property type="molecule type" value="Genomic_DNA"/>
</dbReference>
<dbReference type="AlphaFoldDB" id="A0AAV3AWG9"/>
<proteinExistence type="inferred from homology"/>
<comment type="subcellular location">
    <subcellularLocation>
        <location evidence="1">Membrane</location>
        <topology evidence="1">Multi-pass membrane protein</topology>
    </subcellularLocation>
</comment>
<feature type="transmembrane region" description="Helical" evidence="6">
    <location>
        <begin position="52"/>
        <end position="72"/>
    </location>
</feature>
<sequence>MESPAVTFSLAYVVFTVCFVFTPNEFHSAGITVHNMLSRWLGTEDKAFVHFHIKRTTATVLVHSLIPLGYYLGMCIAAPEKQLYYIYTVSKGWKAFILMSVVLPTLAGLLTLYWSQNGWGNHPLARTLALHAPPQSTWRYVAACVSSEFKRVDKFATGVPGARVIATDTWVLKVTTYRVYAAKQQEVLLTVTQSRQHELTPDSNNTPVQFITIRVTSVIPNVPAFDIRINSAEYGELREKLRPPVRNVANVIIHRTLSDRFLDTFRSIVQTNHFYQMPSSQELELCIGCMQTRANIKIIKNCHEPALGECQQCFCRPMWCMNCMGKWFASRQDQQRPETWLSSRVPCPTCRATFCIVDVCVIR</sequence>
<gene>
    <name evidence="8" type="ORF">GDO54_009618</name>
</gene>
<evidence type="ECO:0008006" key="10">
    <source>
        <dbReference type="Google" id="ProtNLM"/>
    </source>
</evidence>
<accession>A0AAV3AWG9</accession>
<evidence type="ECO:0000256" key="7">
    <source>
        <dbReference type="SAM" id="SignalP"/>
    </source>
</evidence>
<evidence type="ECO:0000256" key="3">
    <source>
        <dbReference type="ARBA" id="ARBA00022692"/>
    </source>
</evidence>
<keyword evidence="4 6" id="KW-1133">Transmembrane helix</keyword>
<feature type="signal peptide" evidence="7">
    <location>
        <begin position="1"/>
        <end position="18"/>
    </location>
</feature>
<dbReference type="GO" id="GO:0061630">
    <property type="term" value="F:ubiquitin protein ligase activity"/>
    <property type="evidence" value="ECO:0007669"/>
    <property type="project" value="InterPro"/>
</dbReference>
<dbReference type="PANTHER" id="PTHR31322:SF2">
    <property type="entry name" value="E3 UBIQUITIN-PROTEIN LIGASE TM129"/>
    <property type="match status" value="1"/>
</dbReference>
<reference evidence="8" key="1">
    <citation type="thesis" date="2020" institute="ProQuest LLC" country="789 East Eisenhower Parkway, Ann Arbor, MI, USA">
        <title>Comparative Genomics and Chromosome Evolution.</title>
        <authorList>
            <person name="Mudd A.B."/>
        </authorList>
    </citation>
    <scope>NUCLEOTIDE SEQUENCE</scope>
    <source>
        <strain evidence="8">1538</strain>
        <tissue evidence="8">Blood</tissue>
    </source>
</reference>
<comment type="caution">
    <text evidence="8">The sequence shown here is derived from an EMBL/GenBank/DDBJ whole genome shotgun (WGS) entry which is preliminary data.</text>
</comment>
<dbReference type="PANTHER" id="PTHR31322">
    <property type="entry name" value="E3 UBIQUITIN-PROTEIN LIGASE TM129"/>
    <property type="match status" value="1"/>
</dbReference>
<name>A0AAV3AWG9_PYXAD</name>